<evidence type="ECO:0000313" key="3">
    <source>
        <dbReference type="Proteomes" id="UP001215598"/>
    </source>
</evidence>
<name>A0AAD7HPR1_9AGAR</name>
<proteinExistence type="predicted"/>
<evidence type="ECO:0000256" key="1">
    <source>
        <dbReference type="SAM" id="MobiDB-lite"/>
    </source>
</evidence>
<comment type="caution">
    <text evidence="2">The sequence shown here is derived from an EMBL/GenBank/DDBJ whole genome shotgun (WGS) entry which is preliminary data.</text>
</comment>
<accession>A0AAD7HPR1</accession>
<dbReference type="EMBL" id="JARKIB010000194">
    <property type="protein sequence ID" value="KAJ7725492.1"/>
    <property type="molecule type" value="Genomic_DNA"/>
</dbReference>
<protein>
    <submittedName>
        <fullName evidence="2">Uncharacterized protein</fullName>
    </submittedName>
</protein>
<feature type="region of interest" description="Disordered" evidence="1">
    <location>
        <begin position="1"/>
        <end position="51"/>
    </location>
</feature>
<evidence type="ECO:0000313" key="2">
    <source>
        <dbReference type="EMBL" id="KAJ7725492.1"/>
    </source>
</evidence>
<keyword evidence="3" id="KW-1185">Reference proteome</keyword>
<feature type="compositionally biased region" description="Basic and acidic residues" evidence="1">
    <location>
        <begin position="14"/>
        <end position="36"/>
    </location>
</feature>
<feature type="region of interest" description="Disordered" evidence="1">
    <location>
        <begin position="238"/>
        <end position="311"/>
    </location>
</feature>
<reference evidence="2" key="1">
    <citation type="submission" date="2023-03" db="EMBL/GenBank/DDBJ databases">
        <title>Massive genome expansion in bonnet fungi (Mycena s.s.) driven by repeated elements and novel gene families across ecological guilds.</title>
        <authorList>
            <consortium name="Lawrence Berkeley National Laboratory"/>
            <person name="Harder C.B."/>
            <person name="Miyauchi S."/>
            <person name="Viragh M."/>
            <person name="Kuo A."/>
            <person name="Thoen E."/>
            <person name="Andreopoulos B."/>
            <person name="Lu D."/>
            <person name="Skrede I."/>
            <person name="Drula E."/>
            <person name="Henrissat B."/>
            <person name="Morin E."/>
            <person name="Kohler A."/>
            <person name="Barry K."/>
            <person name="LaButti K."/>
            <person name="Morin E."/>
            <person name="Salamov A."/>
            <person name="Lipzen A."/>
            <person name="Mereny Z."/>
            <person name="Hegedus B."/>
            <person name="Baldrian P."/>
            <person name="Stursova M."/>
            <person name="Weitz H."/>
            <person name="Taylor A."/>
            <person name="Grigoriev I.V."/>
            <person name="Nagy L.G."/>
            <person name="Martin F."/>
            <person name="Kauserud H."/>
        </authorList>
    </citation>
    <scope>NUCLEOTIDE SEQUENCE</scope>
    <source>
        <strain evidence="2">CBHHK182m</strain>
    </source>
</reference>
<dbReference type="AlphaFoldDB" id="A0AAD7HPR1"/>
<sequence length="311" mass="34026">MGNGKTVGAKTAKKRDVEGESWRENGGGRRVGEGRGSETVTKRAKASKGSVFPPPPLQINLLSLVNFRLEGNPNDLLSVRWEHRITVKGGWGDHDLSSIRTRNPINSAISLIPKYAGLISPTYKLGWVGSLTLSGLKDFFAAHRGPLFEPRAGRGSSTVLRELVALLDDGATRIFGLKNPYYPLITAQTFRPSGYDSHSGVLTKPINTKHEINNIAISSTLLHCTGYDYVRGGKGGTEKGYGKRWGDGPLTNSDRLLQGTADGGNTTRWKEEGYIESTRRDTGEGKRERKSPYSIGKEEDPEEEVTRKLSS</sequence>
<dbReference type="Proteomes" id="UP001215598">
    <property type="component" value="Unassembled WGS sequence"/>
</dbReference>
<gene>
    <name evidence="2" type="ORF">B0H16DRAFT_1781986</name>
</gene>
<feature type="compositionally biased region" description="Basic and acidic residues" evidence="1">
    <location>
        <begin position="268"/>
        <end position="291"/>
    </location>
</feature>
<organism evidence="2 3">
    <name type="scientific">Mycena metata</name>
    <dbReference type="NCBI Taxonomy" id="1033252"/>
    <lineage>
        <taxon>Eukaryota</taxon>
        <taxon>Fungi</taxon>
        <taxon>Dikarya</taxon>
        <taxon>Basidiomycota</taxon>
        <taxon>Agaricomycotina</taxon>
        <taxon>Agaricomycetes</taxon>
        <taxon>Agaricomycetidae</taxon>
        <taxon>Agaricales</taxon>
        <taxon>Marasmiineae</taxon>
        <taxon>Mycenaceae</taxon>
        <taxon>Mycena</taxon>
    </lineage>
</organism>